<feature type="region of interest" description="Disordered" evidence="1">
    <location>
        <begin position="315"/>
        <end position="376"/>
    </location>
</feature>
<gene>
    <name evidence="3" type="ORF">BDZ90DRAFT_229072</name>
</gene>
<feature type="compositionally biased region" description="Low complexity" evidence="1">
    <location>
        <begin position="1016"/>
        <end position="1030"/>
    </location>
</feature>
<feature type="transmembrane region" description="Helical" evidence="2">
    <location>
        <begin position="105"/>
        <end position="124"/>
    </location>
</feature>
<feature type="region of interest" description="Disordered" evidence="1">
    <location>
        <begin position="538"/>
        <end position="624"/>
    </location>
</feature>
<accession>A0A316UZ18</accession>
<dbReference type="EMBL" id="KZ819662">
    <property type="protein sequence ID" value="PWN30038.1"/>
    <property type="molecule type" value="Genomic_DNA"/>
</dbReference>
<feature type="compositionally biased region" description="Polar residues" evidence="1">
    <location>
        <begin position="363"/>
        <end position="376"/>
    </location>
</feature>
<feature type="compositionally biased region" description="Polar residues" evidence="1">
    <location>
        <begin position="315"/>
        <end position="331"/>
    </location>
</feature>
<feature type="region of interest" description="Disordered" evidence="1">
    <location>
        <begin position="657"/>
        <end position="807"/>
    </location>
</feature>
<feature type="compositionally biased region" description="Polar residues" evidence="1">
    <location>
        <begin position="1004"/>
        <end position="1015"/>
    </location>
</feature>
<feature type="compositionally biased region" description="Low complexity" evidence="1">
    <location>
        <begin position="875"/>
        <end position="895"/>
    </location>
</feature>
<dbReference type="GeneID" id="37026722"/>
<dbReference type="RefSeq" id="XP_025364650.1">
    <property type="nucleotide sequence ID" value="XM_025504899.1"/>
</dbReference>
<feature type="compositionally biased region" description="Polar residues" evidence="1">
    <location>
        <begin position="1091"/>
        <end position="1106"/>
    </location>
</feature>
<name>A0A316UZ18_9BASI</name>
<keyword evidence="2" id="KW-0812">Transmembrane</keyword>
<dbReference type="Proteomes" id="UP000245884">
    <property type="component" value="Unassembled WGS sequence"/>
</dbReference>
<protein>
    <submittedName>
        <fullName evidence="3">Uncharacterized protein</fullName>
    </submittedName>
</protein>
<feature type="compositionally biased region" description="Basic and acidic residues" evidence="1">
    <location>
        <begin position="682"/>
        <end position="702"/>
    </location>
</feature>
<feature type="compositionally biased region" description="Polar residues" evidence="1">
    <location>
        <begin position="657"/>
        <end position="666"/>
    </location>
</feature>
<feature type="transmembrane region" description="Helical" evidence="2">
    <location>
        <begin position="262"/>
        <end position="281"/>
    </location>
</feature>
<dbReference type="OrthoDB" id="10691670at2759"/>
<feature type="region of interest" description="Disordered" evidence="1">
    <location>
        <begin position="408"/>
        <end position="435"/>
    </location>
</feature>
<sequence>MGAVTWETLSTLPSNFTALINVATDGNRRLSRRTFDAAMRLSTLISQAACLAALAIYNAWTHGDPEIGCGSWPRAFVGMSALAVSFAVSVFLLQVLKMARLPIPVICLIGFLGVAQLVLTLASIDAWHGGLRPSGAACYIRISRWFGAFSLLPLIALFVAISTLTVGISQERIRISSSRRLQRPKNLPFTPPVDDRPAEKTASESHLDRLYRAAGVEPPNADDAEQVDAIGRSFLKLSNSDAGSIVSADRHSERSFEALRRYSAWAIPTAVTLLCGCIIAFMDLSPILPLVYQPILIVIPTLCANRLCSMRITSSDPRRSTACNSGSSGSMSRDGLGSTLTDHKATRRAGRFQPLQLRLGHSNAPSSRTSTIDNLGSNDVAIGGIRKVGTARFLMHHASGQSLRAHFMNDGKQRQRQQQQESQRHGSLRHNPAGSVENFVQRSGAISGPMLGPSSSMRMAIPPATNLPDGFFRASTAASSSARTEETSSPTTMMRIRTDDAHGDQDPWKSALLQPPQGAAFRSYDNLRSMQRLQDAGVAVGPGGVTSLAPVPRRKKASLTFKTRAASSRPGSDSKKQDASTSSTAAAADVAEGSVAPSSQRDSLLSSQQSRPSSGGKEGAGDHPALTARDEAFRTISTQPPSLAAAGTAMADRLAPTTTDSNSMLRSSDRSANDSQLQPRNSDARHSSQELDPDPHLLREDSGEGGEGTYRFSGPGRPLSMAFEPSAPRDGSIELNGSEAGGPTSDRGSLQSMGKHTHGGAGTAAGPDSVPMQPSLSSSSGTGGARKPRVLVPAPKTATTPSAKSVSLADLDDDELKQVLDARGFAIDDAGGITRAKRLSNGSIASSRMSREEAFALALAQRKFEADEEKRAGKAMAGDQRQQQLQAPAPASQAAETESSFGLRDIAGNPRLRQRQEDLQEDEEVEAMQQEAELQQPGKKQRKDKQRADTQPQSDRDPRKPFFRNILPMGMPERTNSSTSATGLVRGLRKRPSQLSEEERKPSDGSNRSDPTAITSSSGGNSSGQQSSNSGSGGAGNSSVSGDAPSGRMVLVGRRVGVGERGALPEGSRILSRITSGQVHPQPFEQGAVKTKTSFGPRSQHQQQPQALPVARSLRSKASGSEGGQSAKSRDTFGGSFGARSVAGSG</sequence>
<evidence type="ECO:0000313" key="4">
    <source>
        <dbReference type="Proteomes" id="UP000245884"/>
    </source>
</evidence>
<feature type="compositionally biased region" description="Low complexity" evidence="1">
    <location>
        <begin position="579"/>
        <end position="614"/>
    </location>
</feature>
<organism evidence="3 4">
    <name type="scientific">Jaminaea rosea</name>
    <dbReference type="NCBI Taxonomy" id="1569628"/>
    <lineage>
        <taxon>Eukaryota</taxon>
        <taxon>Fungi</taxon>
        <taxon>Dikarya</taxon>
        <taxon>Basidiomycota</taxon>
        <taxon>Ustilaginomycotina</taxon>
        <taxon>Exobasidiomycetes</taxon>
        <taxon>Microstromatales</taxon>
        <taxon>Microstromatales incertae sedis</taxon>
        <taxon>Jaminaea</taxon>
    </lineage>
</organism>
<keyword evidence="2" id="KW-0472">Membrane</keyword>
<feature type="region of interest" description="Disordered" evidence="1">
    <location>
        <begin position="863"/>
        <end position="1146"/>
    </location>
</feature>
<feature type="region of interest" description="Disordered" evidence="1">
    <location>
        <begin position="498"/>
        <end position="517"/>
    </location>
</feature>
<feature type="compositionally biased region" description="Basic and acidic residues" evidence="1">
    <location>
        <begin position="863"/>
        <end position="872"/>
    </location>
</feature>
<proteinExistence type="predicted"/>
<feature type="transmembrane region" description="Helical" evidence="2">
    <location>
        <begin position="37"/>
        <end position="60"/>
    </location>
</feature>
<keyword evidence="2" id="KW-1133">Transmembrane helix</keyword>
<evidence type="ECO:0000313" key="3">
    <source>
        <dbReference type="EMBL" id="PWN30038.1"/>
    </source>
</evidence>
<feature type="compositionally biased region" description="Low complexity" evidence="1">
    <location>
        <begin position="1037"/>
        <end position="1055"/>
    </location>
</feature>
<dbReference type="AlphaFoldDB" id="A0A316UZ18"/>
<evidence type="ECO:0000256" key="1">
    <source>
        <dbReference type="SAM" id="MobiDB-lite"/>
    </source>
</evidence>
<feature type="transmembrane region" description="Helical" evidence="2">
    <location>
        <begin position="72"/>
        <end position="93"/>
    </location>
</feature>
<feature type="transmembrane region" description="Helical" evidence="2">
    <location>
        <begin position="144"/>
        <end position="169"/>
    </location>
</feature>
<keyword evidence="4" id="KW-1185">Reference proteome</keyword>
<feature type="compositionally biased region" description="Basic and acidic residues" evidence="1">
    <location>
        <begin position="498"/>
        <end position="507"/>
    </location>
</feature>
<evidence type="ECO:0000256" key="2">
    <source>
        <dbReference type="SAM" id="Phobius"/>
    </source>
</evidence>
<reference evidence="3 4" key="1">
    <citation type="journal article" date="2018" name="Mol. Biol. Evol.">
        <title>Broad Genomic Sampling Reveals a Smut Pathogenic Ancestry of the Fungal Clade Ustilaginomycotina.</title>
        <authorList>
            <person name="Kijpornyongpan T."/>
            <person name="Mondo S.J."/>
            <person name="Barry K."/>
            <person name="Sandor L."/>
            <person name="Lee J."/>
            <person name="Lipzen A."/>
            <person name="Pangilinan J."/>
            <person name="LaButti K."/>
            <person name="Hainaut M."/>
            <person name="Henrissat B."/>
            <person name="Grigoriev I.V."/>
            <person name="Spatafora J.W."/>
            <person name="Aime M.C."/>
        </authorList>
    </citation>
    <scope>NUCLEOTIDE SEQUENCE [LARGE SCALE GENOMIC DNA]</scope>
    <source>
        <strain evidence="3 4">MCA 5214</strain>
    </source>
</reference>
<feature type="compositionally biased region" description="Polar residues" evidence="1">
    <location>
        <begin position="1116"/>
        <end position="1127"/>
    </location>
</feature>